<dbReference type="GO" id="GO:0019835">
    <property type="term" value="P:cytolysis"/>
    <property type="evidence" value="ECO:0007669"/>
    <property type="project" value="UniProtKB-UniRule"/>
</dbReference>
<feature type="transmembrane region" description="Helical" evidence="7">
    <location>
        <begin position="96"/>
        <end position="119"/>
    </location>
</feature>
<dbReference type="EMBL" id="PXZH01000002">
    <property type="protein sequence ID" value="RST89413.1"/>
    <property type="molecule type" value="Genomic_DNA"/>
</dbReference>
<dbReference type="HAMAP" id="MF_01142">
    <property type="entry name" value="LrgB"/>
    <property type="match status" value="1"/>
</dbReference>
<keyword evidence="2 7" id="KW-1003">Cell membrane</keyword>
<dbReference type="PANTHER" id="PTHR30249:SF0">
    <property type="entry name" value="PLASTIDAL GLYCOLATE_GLYCERATE TRANSLOCATOR 1, CHLOROPLASTIC"/>
    <property type="match status" value="1"/>
</dbReference>
<reference evidence="8 9" key="1">
    <citation type="submission" date="2018-03" db="EMBL/GenBank/DDBJ databases">
        <authorList>
            <person name="Gulvik C.A."/>
        </authorList>
    </citation>
    <scope>NUCLEOTIDE SEQUENCE [LARGE SCALE GENOMIC DNA]</scope>
    <source>
        <strain evidence="8 9">JCM 31581</strain>
    </source>
</reference>
<accession>A0A3R9YCU2</accession>
<keyword evidence="3 7" id="KW-0812">Transmembrane</keyword>
<sequence length="236" mass="25018">MWETFISMCKSTPLFGVLLSVGSFYLGQFLFKKSHGFFLFAPLFVAMISGIIFLVTTGISFEEYNKGGQVISFFLDPATVCFAIPLYKRRDVLKKYWVQILGGLTLGSIASILGIYAVAKFFHLSDTVIASMLPQAATTAIAMPAAESVGGNGAITSLACILNAVIIYALGKPLVKMFKLTDPVAKGIGLGTAGHSLGVSTAQDMGEVEASMASIALVVVGIIVVIILPILSAFLF</sequence>
<dbReference type="Pfam" id="PF04172">
    <property type="entry name" value="LrgB"/>
    <property type="match status" value="1"/>
</dbReference>
<dbReference type="GO" id="GO:0012501">
    <property type="term" value="P:programmed cell death"/>
    <property type="evidence" value="ECO:0007669"/>
    <property type="project" value="UniProtKB-UniRule"/>
</dbReference>
<dbReference type="Proteomes" id="UP000277864">
    <property type="component" value="Unassembled WGS sequence"/>
</dbReference>
<keyword evidence="9" id="KW-1185">Reference proteome</keyword>
<keyword evidence="4 7" id="KW-0204">Cytolysis</keyword>
<feature type="transmembrane region" description="Helical" evidence="7">
    <location>
        <begin position="215"/>
        <end position="235"/>
    </location>
</feature>
<evidence type="ECO:0000256" key="4">
    <source>
        <dbReference type="ARBA" id="ARBA00022852"/>
    </source>
</evidence>
<comment type="function">
    <text evidence="7">Inhibits the expression or activity of extracellular murein hydrolases by interacting, possibly with LrgA, with the holin-like protein CidA. The LrgAB and CidA proteins may affect the proton motive force of the membrane. May be involved in programmed cell death (PCD), possibly triggering PCD in response to antibiotics and environmental stresses.</text>
</comment>
<dbReference type="InterPro" id="IPR024891">
    <property type="entry name" value="Antiholin-like_LrgB"/>
</dbReference>
<evidence type="ECO:0000256" key="3">
    <source>
        <dbReference type="ARBA" id="ARBA00022692"/>
    </source>
</evidence>
<evidence type="ECO:0000256" key="1">
    <source>
        <dbReference type="ARBA" id="ARBA00004141"/>
    </source>
</evidence>
<dbReference type="NCBIfam" id="NF003291">
    <property type="entry name" value="PRK04288.1"/>
    <property type="match status" value="1"/>
</dbReference>
<keyword evidence="6 7" id="KW-0472">Membrane</keyword>
<dbReference type="GO" id="GO:0031640">
    <property type="term" value="P:killing of cells of another organism"/>
    <property type="evidence" value="ECO:0007669"/>
    <property type="project" value="UniProtKB-KW"/>
</dbReference>
<keyword evidence="5 7" id="KW-1133">Transmembrane helix</keyword>
<evidence type="ECO:0000256" key="2">
    <source>
        <dbReference type="ARBA" id="ARBA00022475"/>
    </source>
</evidence>
<evidence type="ECO:0000256" key="6">
    <source>
        <dbReference type="ARBA" id="ARBA00023136"/>
    </source>
</evidence>
<evidence type="ECO:0000313" key="9">
    <source>
        <dbReference type="Proteomes" id="UP000277864"/>
    </source>
</evidence>
<dbReference type="GO" id="GO:0005886">
    <property type="term" value="C:plasma membrane"/>
    <property type="evidence" value="ECO:0007669"/>
    <property type="project" value="UniProtKB-SubCell"/>
</dbReference>
<evidence type="ECO:0000256" key="7">
    <source>
        <dbReference type="HAMAP-Rule" id="MF_01142"/>
    </source>
</evidence>
<name>A0A3R9YCU2_9ENTE</name>
<feature type="transmembrane region" description="Helical" evidence="7">
    <location>
        <begin position="12"/>
        <end position="31"/>
    </location>
</feature>
<feature type="transmembrane region" description="Helical" evidence="7">
    <location>
        <begin position="38"/>
        <end position="61"/>
    </location>
</feature>
<dbReference type="AlphaFoldDB" id="A0A3R9YCU2"/>
<comment type="similarity">
    <text evidence="7">Belongs to the CidB/LrgB family. LrgB subfamily.</text>
</comment>
<dbReference type="InterPro" id="IPR007300">
    <property type="entry name" value="CidB/LrgB"/>
</dbReference>
<proteinExistence type="inferred from homology"/>
<feature type="transmembrane region" description="Helical" evidence="7">
    <location>
        <begin position="153"/>
        <end position="171"/>
    </location>
</feature>
<gene>
    <name evidence="7" type="primary">lrgB</name>
    <name evidence="8" type="ORF">C7P63_06485</name>
</gene>
<protein>
    <recommendedName>
        <fullName evidence="7">Antiholin-like protein LrgB</fullName>
    </recommendedName>
</protein>
<comment type="caution">
    <text evidence="8">The sequence shown here is derived from an EMBL/GenBank/DDBJ whole genome shotgun (WGS) entry which is preliminary data.</text>
</comment>
<dbReference type="RefSeq" id="WP_125943347.1">
    <property type="nucleotide sequence ID" value="NZ_PXZH01000002.1"/>
</dbReference>
<feature type="transmembrane region" description="Helical" evidence="7">
    <location>
        <begin position="67"/>
        <end position="87"/>
    </location>
</feature>
<dbReference type="PANTHER" id="PTHR30249">
    <property type="entry name" value="PUTATIVE SEROTONIN TRANSPORTER"/>
    <property type="match status" value="1"/>
</dbReference>
<organism evidence="8 9">
    <name type="scientific">Vagococcus humatus</name>
    <dbReference type="NCBI Taxonomy" id="1889241"/>
    <lineage>
        <taxon>Bacteria</taxon>
        <taxon>Bacillati</taxon>
        <taxon>Bacillota</taxon>
        <taxon>Bacilli</taxon>
        <taxon>Lactobacillales</taxon>
        <taxon>Enterococcaceae</taxon>
        <taxon>Vagococcus</taxon>
    </lineage>
</organism>
<evidence type="ECO:0000313" key="8">
    <source>
        <dbReference type="EMBL" id="RST89413.1"/>
    </source>
</evidence>
<comment type="subcellular location">
    <subcellularLocation>
        <location evidence="7">Cell membrane</location>
        <topology evidence="7">Multi-pass membrane protein</topology>
    </subcellularLocation>
    <subcellularLocation>
        <location evidence="1">Membrane</location>
        <topology evidence="1">Multi-pass membrane protein</topology>
    </subcellularLocation>
</comment>
<evidence type="ECO:0000256" key="5">
    <source>
        <dbReference type="ARBA" id="ARBA00022989"/>
    </source>
</evidence>
<dbReference type="OrthoDB" id="9811701at2"/>